<evidence type="ECO:0008006" key="2">
    <source>
        <dbReference type="Google" id="ProtNLM"/>
    </source>
</evidence>
<sequence length="416" mass="47098">VNHRLKQSFKRLHAVKRLTGWSRARKTRELGLWWQKLLNLDEATQVSIEGNPRVLLATSLGAYQPASRLDSLLAMALKLRGAEPHVFLCDSFLPACQLVDAYFYPNQDKFLRHGSRHDVCRTCTEPTAAVFEALDVPVHRFSSYVADLRRHEIGELAAGIPAREISGYRSSNIAVGEHALAGALRFFASGSLDREPRGEEVLRSYFRAALLTAEATRGLLAEMEFDNVVLHHGLYVPQGIICEQFRVRGTRVATWHPAYRRGCFTFSEDDTYHKTFIDEPTDKWEGIPWTSALDSSLMEYLESRRCGSRDWISFNRQPIESLEEISSSLGLDPDKPWIGMLTNVLWDAQLHYAANAFPSLLDWTVRTIEYFAGRPDLQLIIRAHPAEVSGQLPARQTISDELNQAFSVLPDNVFVI</sequence>
<organism evidence="1">
    <name type="scientific">marine metagenome</name>
    <dbReference type="NCBI Taxonomy" id="408172"/>
    <lineage>
        <taxon>unclassified sequences</taxon>
        <taxon>metagenomes</taxon>
        <taxon>ecological metagenomes</taxon>
    </lineage>
</organism>
<dbReference type="EMBL" id="UINC01028502">
    <property type="protein sequence ID" value="SVB09595.1"/>
    <property type="molecule type" value="Genomic_DNA"/>
</dbReference>
<dbReference type="AlphaFoldDB" id="A0A382B732"/>
<feature type="non-terminal residue" evidence="1">
    <location>
        <position position="1"/>
    </location>
</feature>
<name>A0A382B732_9ZZZZ</name>
<proteinExistence type="predicted"/>
<gene>
    <name evidence="1" type="ORF">METZ01_LOCUS162449</name>
</gene>
<evidence type="ECO:0000313" key="1">
    <source>
        <dbReference type="EMBL" id="SVB09595.1"/>
    </source>
</evidence>
<feature type="non-terminal residue" evidence="1">
    <location>
        <position position="416"/>
    </location>
</feature>
<accession>A0A382B732</accession>
<protein>
    <recommendedName>
        <fullName evidence="2">Capsule polysaccharide biosynthesis protein</fullName>
    </recommendedName>
</protein>
<reference evidence="1" key="1">
    <citation type="submission" date="2018-05" db="EMBL/GenBank/DDBJ databases">
        <authorList>
            <person name="Lanie J.A."/>
            <person name="Ng W.-L."/>
            <person name="Kazmierczak K.M."/>
            <person name="Andrzejewski T.M."/>
            <person name="Davidsen T.M."/>
            <person name="Wayne K.J."/>
            <person name="Tettelin H."/>
            <person name="Glass J.I."/>
            <person name="Rusch D."/>
            <person name="Podicherti R."/>
            <person name="Tsui H.-C.T."/>
            <person name="Winkler M.E."/>
        </authorList>
    </citation>
    <scope>NUCLEOTIDE SEQUENCE</scope>
</reference>